<organism evidence="5 6">
    <name type="scientific">Caulobacter flavus</name>
    <dbReference type="NCBI Taxonomy" id="1679497"/>
    <lineage>
        <taxon>Bacteria</taxon>
        <taxon>Pseudomonadati</taxon>
        <taxon>Pseudomonadota</taxon>
        <taxon>Alphaproteobacteria</taxon>
        <taxon>Caulobacterales</taxon>
        <taxon>Caulobacteraceae</taxon>
        <taxon>Caulobacter</taxon>
    </lineage>
</organism>
<dbReference type="InterPro" id="IPR003115">
    <property type="entry name" value="ParB_N"/>
</dbReference>
<evidence type="ECO:0000313" key="6">
    <source>
        <dbReference type="Proteomes" id="UP000234483"/>
    </source>
</evidence>
<evidence type="ECO:0000313" key="4">
    <source>
        <dbReference type="EMBL" id="AYV48233.1"/>
    </source>
</evidence>
<evidence type="ECO:0000259" key="3">
    <source>
        <dbReference type="SMART" id="SM00470"/>
    </source>
</evidence>
<dbReference type="FunFam" id="3.90.1530.30:FF:000002">
    <property type="entry name" value="Chromosome partitioning protein ParB"/>
    <property type="match status" value="1"/>
</dbReference>
<dbReference type="SUPFAM" id="SSF110849">
    <property type="entry name" value="ParB/Sulfiredoxin"/>
    <property type="match status" value="1"/>
</dbReference>
<dbReference type="AlphaFoldDB" id="A0A2N5CW12"/>
<dbReference type="Pfam" id="PF02195">
    <property type="entry name" value="ParB_N"/>
    <property type="match status" value="1"/>
</dbReference>
<reference evidence="4 7" key="2">
    <citation type="submission" date="2018-01" db="EMBL/GenBank/DDBJ databases">
        <title>Complete genome sequence of Caulobacter flavus RHGG3.</title>
        <authorList>
            <person name="Yang E."/>
        </authorList>
    </citation>
    <scope>NUCLEOTIDE SEQUENCE [LARGE SCALE GENOMIC DNA]</scope>
    <source>
        <strain evidence="4 7">RHGG3</strain>
    </source>
</reference>
<protein>
    <submittedName>
        <fullName evidence="5">DNA-binding protein</fullName>
    </submittedName>
</protein>
<dbReference type="Gene3D" id="3.90.1530.30">
    <property type="match status" value="1"/>
</dbReference>
<dbReference type="PANTHER" id="PTHR33375">
    <property type="entry name" value="CHROMOSOME-PARTITIONING PROTEIN PARB-RELATED"/>
    <property type="match status" value="1"/>
</dbReference>
<dbReference type="Gene3D" id="1.10.10.2830">
    <property type="match status" value="1"/>
</dbReference>
<dbReference type="Proteomes" id="UP000234483">
    <property type="component" value="Unassembled WGS sequence"/>
</dbReference>
<dbReference type="FunFam" id="1.10.10.2830:FF:000001">
    <property type="entry name" value="Chromosome partitioning protein ParB"/>
    <property type="match status" value="1"/>
</dbReference>
<name>A0A2N5CW12_9CAUL</name>
<evidence type="ECO:0000313" key="7">
    <source>
        <dbReference type="Proteomes" id="UP000281192"/>
    </source>
</evidence>
<sequence>MSKSKTPTLVLSRSRDIPFDKLVLSQSNVRRTKAGVSIEELAEDIARRTLLQSLSVRPVIDDAGAETGMFEIPAGGRRYRALELLVSQKRLARNAPVPCVIRTAGLAEEDSLAENTQRAPLHALDQFRAFRLMTDKGLPEEEIAVAFNTTAAVVRQRMRLAAVAPALQDLYADDAMTLDQLMAFTVNPDHERQIAVWETIQKTYNREAHQIRRMLTEGAVRASDRRAQFVLTEYQDAGGPILRDLFEADQGGWLKDPGLVERLVLAKLERAAERVRAEGWKWVETAIDFPYGHTYGLRRLDGEPAPMDEAEIATLAALKAEYEGLEEAHDGAVDYPEAVDLRLGEIETAMDAIRARPTCYAGQDLAIGGVFLSLAPDGQLRLERGYVLPEDEPSVVSADPEPGEGDLVDGEETSDEEADEDETAEREHVEDADPGRPLPDRLITEMTVHRTVALRLALSEAPDVAFLAALHVLALQVFSRGAYDSCLEISAKSVSFAIQPANLAETPCAIALEARREAWAKRLPADPGRMWETLLALDAAERWALFALCVGLTLNAVSEAWNGRPRALAHADDLAQALCLDMVSAGWAPTAETFLGRLTKAQIVQVMTEAKGAAAAEPLAGLKKDEMVETAAEAMADSGWLPKVLRTRAASPGGETAALEGAPAMGSEAQPGDPDDRSAAPHVMAAE</sequence>
<gene>
    <name evidence="4" type="ORF">C1707_19295</name>
    <name evidence="5" type="ORF">CFHF_07765</name>
</gene>
<comment type="similarity">
    <text evidence="1">Belongs to the ParB family.</text>
</comment>
<keyword evidence="5" id="KW-0238">DNA-binding</keyword>
<dbReference type="CDD" id="cd16406">
    <property type="entry name" value="ParB_N_like"/>
    <property type="match status" value="1"/>
</dbReference>
<dbReference type="GO" id="GO:0005694">
    <property type="term" value="C:chromosome"/>
    <property type="evidence" value="ECO:0007669"/>
    <property type="project" value="TreeGrafter"/>
</dbReference>
<dbReference type="GO" id="GO:0003677">
    <property type="term" value="F:DNA binding"/>
    <property type="evidence" value="ECO:0007669"/>
    <property type="project" value="UniProtKB-KW"/>
</dbReference>
<evidence type="ECO:0000256" key="1">
    <source>
        <dbReference type="ARBA" id="ARBA00006295"/>
    </source>
</evidence>
<dbReference type="InterPro" id="IPR050336">
    <property type="entry name" value="Chromosome_partition/occlusion"/>
</dbReference>
<evidence type="ECO:0000313" key="5">
    <source>
        <dbReference type="EMBL" id="PLR17985.1"/>
    </source>
</evidence>
<dbReference type="InterPro" id="IPR036086">
    <property type="entry name" value="ParB/Sulfiredoxin_sf"/>
</dbReference>
<proteinExistence type="inferred from homology"/>
<dbReference type="EMBL" id="CP026100">
    <property type="protein sequence ID" value="AYV48233.1"/>
    <property type="molecule type" value="Genomic_DNA"/>
</dbReference>
<dbReference type="PANTHER" id="PTHR33375:SF7">
    <property type="entry name" value="CHROMOSOME 2-PARTITIONING PROTEIN PARB-RELATED"/>
    <property type="match status" value="1"/>
</dbReference>
<feature type="domain" description="ParB-like N-terminal" evidence="3">
    <location>
        <begin position="15"/>
        <end position="116"/>
    </location>
</feature>
<dbReference type="OrthoDB" id="9813122at2"/>
<reference evidence="5 6" key="1">
    <citation type="submission" date="2017-12" db="EMBL/GenBank/DDBJ databases">
        <title>The genome sequence of Caulobacter flavus CGMCC1 15093.</title>
        <authorList>
            <person name="Gao J."/>
            <person name="Mao X."/>
            <person name="Sun J."/>
        </authorList>
    </citation>
    <scope>NUCLEOTIDE SEQUENCE [LARGE SCALE GENOMIC DNA]</scope>
    <source>
        <strain evidence="5 6">CGMCC1 15093</strain>
    </source>
</reference>
<dbReference type="EMBL" id="PJRQ01000014">
    <property type="protein sequence ID" value="PLR17985.1"/>
    <property type="molecule type" value="Genomic_DNA"/>
</dbReference>
<accession>A0A2N5CW12</accession>
<dbReference type="RefSeq" id="WP_101712449.1">
    <property type="nucleotide sequence ID" value="NZ_CP026100.1"/>
</dbReference>
<dbReference type="KEGG" id="cfh:C1707_19295"/>
<dbReference type="SUPFAM" id="SSF109709">
    <property type="entry name" value="KorB DNA-binding domain-like"/>
    <property type="match status" value="1"/>
</dbReference>
<feature type="region of interest" description="Disordered" evidence="2">
    <location>
        <begin position="391"/>
        <end position="441"/>
    </location>
</feature>
<evidence type="ECO:0000256" key="2">
    <source>
        <dbReference type="SAM" id="MobiDB-lite"/>
    </source>
</evidence>
<dbReference type="SMART" id="SM00470">
    <property type="entry name" value="ParB"/>
    <property type="match status" value="1"/>
</dbReference>
<dbReference type="GO" id="GO:0007059">
    <property type="term" value="P:chromosome segregation"/>
    <property type="evidence" value="ECO:0007669"/>
    <property type="project" value="TreeGrafter"/>
</dbReference>
<feature type="region of interest" description="Disordered" evidence="2">
    <location>
        <begin position="649"/>
        <end position="687"/>
    </location>
</feature>
<feature type="compositionally biased region" description="Basic and acidic residues" evidence="2">
    <location>
        <begin position="425"/>
        <end position="441"/>
    </location>
</feature>
<keyword evidence="7" id="KW-1185">Reference proteome</keyword>
<feature type="compositionally biased region" description="Acidic residues" evidence="2">
    <location>
        <begin position="401"/>
        <end position="424"/>
    </location>
</feature>
<dbReference type="Proteomes" id="UP000281192">
    <property type="component" value="Chromosome"/>
</dbReference>